<dbReference type="InterPro" id="IPR029057">
    <property type="entry name" value="PRTase-like"/>
</dbReference>
<comment type="catalytic activity">
    <reaction evidence="11">
        <text>UMP + diphosphate = 5-phospho-alpha-D-ribose 1-diphosphate + uracil</text>
        <dbReference type="Rhea" id="RHEA:13017"/>
        <dbReference type="ChEBI" id="CHEBI:17568"/>
        <dbReference type="ChEBI" id="CHEBI:33019"/>
        <dbReference type="ChEBI" id="CHEBI:57865"/>
        <dbReference type="ChEBI" id="CHEBI:58017"/>
        <dbReference type="EC" id="2.4.2.9"/>
    </reaction>
</comment>
<dbReference type="InterPro" id="IPR000836">
    <property type="entry name" value="PRTase_dom"/>
</dbReference>
<comment type="cofactor">
    <cofactor evidence="1">
        <name>Mg(2+)</name>
        <dbReference type="ChEBI" id="CHEBI:18420"/>
    </cofactor>
</comment>
<evidence type="ECO:0000256" key="3">
    <source>
        <dbReference type="ARBA" id="ARBA00009516"/>
    </source>
</evidence>
<evidence type="ECO:0000259" key="15">
    <source>
        <dbReference type="Pfam" id="PF14681"/>
    </source>
</evidence>
<feature type="domain" description="Phosphoribosyltransferase" evidence="15">
    <location>
        <begin position="14"/>
        <end position="211"/>
    </location>
</feature>
<keyword evidence="7 16" id="KW-0808">Transferase</keyword>
<dbReference type="AlphaFoldDB" id="A0A6C0GJ04"/>
<evidence type="ECO:0000256" key="11">
    <source>
        <dbReference type="ARBA" id="ARBA00052919"/>
    </source>
</evidence>
<dbReference type="Proteomes" id="UP000480178">
    <property type="component" value="Chromosome"/>
</dbReference>
<dbReference type="Gene3D" id="3.40.50.2020">
    <property type="match status" value="1"/>
</dbReference>
<evidence type="ECO:0000256" key="14">
    <source>
        <dbReference type="ARBA" id="ARBA00079807"/>
    </source>
</evidence>
<evidence type="ECO:0000256" key="13">
    <source>
        <dbReference type="ARBA" id="ARBA00072146"/>
    </source>
</evidence>
<dbReference type="EC" id="2.4.2.9" evidence="4"/>
<dbReference type="PANTHER" id="PTHR11608:SF0">
    <property type="entry name" value="BIFUNCTIONAL PROTEIN PYRR"/>
    <property type="match status" value="1"/>
</dbReference>
<comment type="similarity">
    <text evidence="3">Belongs to the UPRTase family.</text>
</comment>
<evidence type="ECO:0000256" key="6">
    <source>
        <dbReference type="ARBA" id="ARBA00022676"/>
    </source>
</evidence>
<keyword evidence="9" id="KW-0342">GTP-binding</keyword>
<evidence type="ECO:0000313" key="16">
    <source>
        <dbReference type="EMBL" id="QHT68016.1"/>
    </source>
</evidence>
<dbReference type="InterPro" id="IPR050137">
    <property type="entry name" value="PyrR_bifunctional"/>
</dbReference>
<evidence type="ECO:0000256" key="2">
    <source>
        <dbReference type="ARBA" id="ARBA00005180"/>
    </source>
</evidence>
<dbReference type="Pfam" id="PF14681">
    <property type="entry name" value="UPRTase"/>
    <property type="match status" value="1"/>
</dbReference>
<evidence type="ECO:0000256" key="9">
    <source>
        <dbReference type="ARBA" id="ARBA00023134"/>
    </source>
</evidence>
<name>A0A6C0GJ04_9BACT</name>
<comment type="function">
    <text evidence="12">Catalyzes the conversion of uracil and 5-phospho-alpha-D-ribose 1-diphosphate (PRPP) to UMP and diphosphate.</text>
</comment>
<dbReference type="NCBIfam" id="NF001097">
    <property type="entry name" value="PRK00129.1"/>
    <property type="match status" value="1"/>
</dbReference>
<evidence type="ECO:0000256" key="5">
    <source>
        <dbReference type="ARBA" id="ARBA00022533"/>
    </source>
</evidence>
<dbReference type="KEGG" id="rhoz:GXP67_15885"/>
<organism evidence="16 17">
    <name type="scientific">Rhodocytophaga rosea</name>
    <dbReference type="NCBI Taxonomy" id="2704465"/>
    <lineage>
        <taxon>Bacteria</taxon>
        <taxon>Pseudomonadati</taxon>
        <taxon>Bacteroidota</taxon>
        <taxon>Cytophagia</taxon>
        <taxon>Cytophagales</taxon>
        <taxon>Rhodocytophagaceae</taxon>
        <taxon>Rhodocytophaga</taxon>
    </lineage>
</organism>
<dbReference type="FunFam" id="3.40.50.2020:FF:000023">
    <property type="entry name" value="Probable uracil phosphoribosyltransferase"/>
    <property type="match status" value="1"/>
</dbReference>
<keyword evidence="6 16" id="KW-0328">Glycosyltransferase</keyword>
<evidence type="ECO:0000313" key="17">
    <source>
        <dbReference type="Proteomes" id="UP000480178"/>
    </source>
</evidence>
<dbReference type="CDD" id="cd06223">
    <property type="entry name" value="PRTases_typeI"/>
    <property type="match status" value="1"/>
</dbReference>
<evidence type="ECO:0000256" key="10">
    <source>
        <dbReference type="ARBA" id="ARBA00031082"/>
    </source>
</evidence>
<dbReference type="RefSeq" id="WP_162444037.1">
    <property type="nucleotide sequence ID" value="NZ_CP048222.1"/>
</dbReference>
<evidence type="ECO:0000256" key="1">
    <source>
        <dbReference type="ARBA" id="ARBA00001946"/>
    </source>
</evidence>
<accession>A0A6C0GJ04</accession>
<dbReference type="SUPFAM" id="SSF53271">
    <property type="entry name" value="PRTase-like"/>
    <property type="match status" value="1"/>
</dbReference>
<evidence type="ECO:0000256" key="12">
    <source>
        <dbReference type="ARBA" id="ARBA00056901"/>
    </source>
</evidence>
<keyword evidence="5" id="KW-0021">Allosteric enzyme</keyword>
<dbReference type="PANTHER" id="PTHR11608">
    <property type="entry name" value="BIFUNCTIONAL PROTEIN PYRR"/>
    <property type="match status" value="1"/>
</dbReference>
<sequence length="214" mass="23734">MFTLTSSPSVACQFIAELRDVRIQQDSMRFRKNMERLGELLAYEVSKAMRYEKSSVTTPLGNSETWALSEQPVLATVLRAGLPLFQGFMNFFDRAESAFIGAYRSTPDAQYSFDIELNYIAAPNLNNKNLILIDPMLATGKSIVKAKQALLKYGLPKQIHIVAAIASRQGVEYVSAHLPDCHLWVGAVDEEMNHKSYIVPGLGDAGDLAFGEKL</sequence>
<evidence type="ECO:0000256" key="4">
    <source>
        <dbReference type="ARBA" id="ARBA00011894"/>
    </source>
</evidence>
<proteinExistence type="inferred from homology"/>
<comment type="pathway">
    <text evidence="2">Pyrimidine metabolism; UMP biosynthesis via salvage pathway; UMP from uracil: step 1/1.</text>
</comment>
<dbReference type="EMBL" id="CP048222">
    <property type="protein sequence ID" value="QHT68016.1"/>
    <property type="molecule type" value="Genomic_DNA"/>
</dbReference>
<dbReference type="GO" id="GO:0004845">
    <property type="term" value="F:uracil phosphoribosyltransferase activity"/>
    <property type="evidence" value="ECO:0007669"/>
    <property type="project" value="UniProtKB-EC"/>
</dbReference>
<keyword evidence="17" id="KW-1185">Reference proteome</keyword>
<reference evidence="16 17" key="1">
    <citation type="submission" date="2020-01" db="EMBL/GenBank/DDBJ databases">
        <authorList>
            <person name="Kim M.K."/>
        </authorList>
    </citation>
    <scope>NUCLEOTIDE SEQUENCE [LARGE SCALE GENOMIC DNA]</scope>
    <source>
        <strain evidence="16 17">172606-1</strain>
    </source>
</reference>
<gene>
    <name evidence="16" type="primary">upp</name>
    <name evidence="16" type="ORF">GXP67_15885</name>
</gene>
<evidence type="ECO:0000256" key="8">
    <source>
        <dbReference type="ARBA" id="ARBA00022741"/>
    </source>
</evidence>
<dbReference type="GO" id="GO:0005525">
    <property type="term" value="F:GTP binding"/>
    <property type="evidence" value="ECO:0007669"/>
    <property type="project" value="UniProtKB-KW"/>
</dbReference>
<protein>
    <recommendedName>
        <fullName evidence="13">Uracil phosphoribosyltransferase</fullName>
        <ecNumber evidence="4">2.4.2.9</ecNumber>
    </recommendedName>
    <alternativeName>
        <fullName evidence="10">UMP pyrophosphorylase</fullName>
    </alternativeName>
    <alternativeName>
        <fullName evidence="14">UPRTase</fullName>
    </alternativeName>
</protein>
<keyword evidence="8" id="KW-0547">Nucleotide-binding</keyword>
<evidence type="ECO:0000256" key="7">
    <source>
        <dbReference type="ARBA" id="ARBA00022679"/>
    </source>
</evidence>